<feature type="region of interest" description="Disordered" evidence="1">
    <location>
        <begin position="530"/>
        <end position="595"/>
    </location>
</feature>
<evidence type="ECO:0000313" key="4">
    <source>
        <dbReference type="Proteomes" id="UP000007431"/>
    </source>
</evidence>
<evidence type="ECO:0000256" key="1">
    <source>
        <dbReference type="SAM" id="MobiDB-lite"/>
    </source>
</evidence>
<dbReference type="Proteomes" id="UP000007431">
    <property type="component" value="Unassembled WGS sequence"/>
</dbReference>
<dbReference type="AlphaFoldDB" id="D8Q6R5"/>
<feature type="region of interest" description="Disordered" evidence="1">
    <location>
        <begin position="620"/>
        <end position="728"/>
    </location>
</feature>
<dbReference type="OrthoDB" id="5419821at2759"/>
<dbReference type="KEGG" id="scm:SCHCO_02702514"/>
<dbReference type="VEuPathDB" id="FungiDB:SCHCODRAFT_02702514"/>
<feature type="compositionally biased region" description="Low complexity" evidence="1">
    <location>
        <begin position="696"/>
        <end position="711"/>
    </location>
</feature>
<protein>
    <recommendedName>
        <fullName evidence="2">GmrSD restriction endonucleases N-terminal domain-containing protein</fullName>
    </recommendedName>
</protein>
<keyword evidence="4" id="KW-1185">Reference proteome</keyword>
<dbReference type="InParanoid" id="D8Q6R5"/>
<feature type="compositionally biased region" description="Basic and acidic residues" evidence="1">
    <location>
        <begin position="885"/>
        <end position="894"/>
    </location>
</feature>
<evidence type="ECO:0000259" key="2">
    <source>
        <dbReference type="Pfam" id="PF03235"/>
    </source>
</evidence>
<dbReference type="EMBL" id="GL377307">
    <property type="protein sequence ID" value="EFI96285.1"/>
    <property type="molecule type" value="Genomic_DNA"/>
</dbReference>
<evidence type="ECO:0000313" key="3">
    <source>
        <dbReference type="EMBL" id="EFI96285.1"/>
    </source>
</evidence>
<dbReference type="PANTHER" id="PTHR39639">
    <property type="entry name" value="CHROMOSOME 16, WHOLE GENOME SHOTGUN SEQUENCE"/>
    <property type="match status" value="1"/>
</dbReference>
<gene>
    <name evidence="3" type="ORF">SCHCODRAFT_257326</name>
</gene>
<dbReference type="Pfam" id="PF03235">
    <property type="entry name" value="GmrSD_N"/>
    <property type="match status" value="1"/>
</dbReference>
<dbReference type="RefSeq" id="XP_003031188.1">
    <property type="nucleotide sequence ID" value="XM_003031142.1"/>
</dbReference>
<proteinExistence type="predicted"/>
<feature type="compositionally biased region" description="Low complexity" evidence="1">
    <location>
        <begin position="119"/>
        <end position="130"/>
    </location>
</feature>
<dbReference type="VEuPathDB" id="FungiDB:SCHCODRAFT_02707388"/>
<name>D8Q6R5_SCHCM</name>
<dbReference type="InterPro" id="IPR004919">
    <property type="entry name" value="GmrSD_N"/>
</dbReference>
<feature type="compositionally biased region" description="Polar residues" evidence="1">
    <location>
        <begin position="712"/>
        <end position="721"/>
    </location>
</feature>
<feature type="compositionally biased region" description="Basic and acidic residues" evidence="1">
    <location>
        <begin position="542"/>
        <end position="555"/>
    </location>
</feature>
<dbReference type="eggNOG" id="ENOG502S229">
    <property type="taxonomic scope" value="Eukaryota"/>
</dbReference>
<feature type="region of interest" description="Disordered" evidence="1">
    <location>
        <begin position="751"/>
        <end position="911"/>
    </location>
</feature>
<feature type="domain" description="GmrSD restriction endonucleases N-terminal" evidence="2">
    <location>
        <begin position="160"/>
        <end position="265"/>
    </location>
</feature>
<dbReference type="HOGENOM" id="CLU_319144_0_0_1"/>
<accession>D8Q6R5</accession>
<dbReference type="GeneID" id="9588962"/>
<reference evidence="3 4" key="1">
    <citation type="journal article" date="2010" name="Nat. Biotechnol.">
        <title>Genome sequence of the model mushroom Schizophyllum commune.</title>
        <authorList>
            <person name="Ohm R.A."/>
            <person name="de Jong J.F."/>
            <person name="Lugones L.G."/>
            <person name="Aerts A."/>
            <person name="Kothe E."/>
            <person name="Stajich J.E."/>
            <person name="de Vries R.P."/>
            <person name="Record E."/>
            <person name="Levasseur A."/>
            <person name="Baker S.E."/>
            <person name="Bartholomew K.A."/>
            <person name="Coutinho P.M."/>
            <person name="Erdmann S."/>
            <person name="Fowler T.J."/>
            <person name="Gathman A.C."/>
            <person name="Lombard V."/>
            <person name="Henrissat B."/>
            <person name="Knabe N."/>
            <person name="Kuees U."/>
            <person name="Lilly W.W."/>
            <person name="Lindquist E."/>
            <person name="Lucas S."/>
            <person name="Magnuson J.K."/>
            <person name="Piumi F."/>
            <person name="Raudaskoski M."/>
            <person name="Salamov A."/>
            <person name="Schmutz J."/>
            <person name="Schwarze F.W.M.R."/>
            <person name="vanKuyk P.A."/>
            <person name="Horton J.S."/>
            <person name="Grigoriev I.V."/>
            <person name="Woesten H.A.B."/>
        </authorList>
    </citation>
    <scope>NUCLEOTIDE SEQUENCE [LARGE SCALE GENOMIC DNA]</scope>
    <source>
        <strain evidence="4">H4-8 / FGSC 9210</strain>
    </source>
</reference>
<organism evidence="4">
    <name type="scientific">Schizophyllum commune (strain H4-8 / FGSC 9210)</name>
    <name type="common">Split gill fungus</name>
    <dbReference type="NCBI Taxonomy" id="578458"/>
    <lineage>
        <taxon>Eukaryota</taxon>
        <taxon>Fungi</taxon>
        <taxon>Dikarya</taxon>
        <taxon>Basidiomycota</taxon>
        <taxon>Agaricomycotina</taxon>
        <taxon>Agaricomycetes</taxon>
        <taxon>Agaricomycetidae</taxon>
        <taxon>Agaricales</taxon>
        <taxon>Schizophyllaceae</taxon>
        <taxon>Schizophyllum</taxon>
    </lineage>
</organism>
<feature type="compositionally biased region" description="Low complexity" evidence="1">
    <location>
        <begin position="774"/>
        <end position="808"/>
    </location>
</feature>
<sequence length="911" mass="96148">MPAQPAIASIQQNGEDSDSGLSSLTDSESEYELERSPTPPPPKKKAAPRKSSGQVSAKGAAGRTAKAGPKSVQARAAAAAAANVASTSTAPAPVKEEDEEETPAEAIPKVSPKTKRTRASTTQATATSRAKSTKNEKKIVPMFDRKRRTENMSVADIYRLVTKGIINLDAEYQREVVWTVDKQSSLIDSIMQNIHIPPLIFSMKNDNDIMTCMDGKQRITSIKRFMDGEIPLKDSRSGKRYWFCGNPKTKTSTRQQIDEDSRERFMRTQIVLVYYDNITIEQEREIFGRVQNGVALTPAERMRAINSPPAGVVRAAEAHIRDVLNHAPITAFMQADGERFYTIAQLAMLVCNAKADAPDTTRTERWLNGTSVARVPHFWRAFNMLLIIALEETGDTEGWTSASDWAPPSGAEIVMAGYLAYHWREREVAHVIAGVRALWAQVRAAHAGPKGKVKLSEAVYKKMKDFAKASPRSTTSGWTWGGLGPNAGPRAGDKVTAAVPEQAMGLEELRAFVAGLGGAAQVSVAPVTTALPPAPIPQATGKRKEAPTNEGERSTKRAPVVEPLPTVLIPLGRKRKNEEDEAARPAKKRAGEAGVASITASVSWSSTTLKATASCQQAVQSAGAGSSGPSTHRAAPSTQKTSPKRATTFAPLSKTVAAKNGKSKAATTIKPRKSSANTPVVGQGVGQGNAMATNQASTPSGGASGSTMSTAQGNAASSPYDNTPIPMASLPHFQRISASGPIDNVLSPSLARMSRKSSMDSTASSSAPPPASAPPTSSSYSSSSRPAESSLPTPPSTTSSLPPASASLPPKPDLSGQLPRPPTLPQRSGRGGRGRLMENLQTQFGAPSPTGTNPSLLGWGASVGGARSPLNASSPVLGPGSSAWGDRRTTDPRMRGSASNSPVIPPPPGQR</sequence>
<feature type="compositionally biased region" description="Polar residues" evidence="1">
    <location>
        <begin position="839"/>
        <end position="855"/>
    </location>
</feature>
<feature type="compositionally biased region" description="Low complexity" evidence="1">
    <location>
        <begin position="49"/>
        <end position="93"/>
    </location>
</feature>
<feature type="region of interest" description="Disordered" evidence="1">
    <location>
        <begin position="1"/>
        <end position="136"/>
    </location>
</feature>
<dbReference type="PANTHER" id="PTHR39639:SF1">
    <property type="entry name" value="DUF262 DOMAIN-CONTAINING PROTEIN"/>
    <property type="match status" value="1"/>
</dbReference>
<dbReference type="STRING" id="578458.D8Q6R5"/>
<dbReference type="OMA" id="THDQERE"/>
<feature type="compositionally biased region" description="Polar residues" evidence="1">
    <location>
        <begin position="620"/>
        <end position="645"/>
    </location>
</feature>